<name>A0A9X5FC91_9MICO</name>
<keyword evidence="4" id="KW-1185">Reference proteome</keyword>
<dbReference type="EMBL" id="JAAXOW010000001">
    <property type="protein sequence ID" value="NKX92397.1"/>
    <property type="molecule type" value="Genomic_DNA"/>
</dbReference>
<feature type="domain" description="GAF" evidence="2">
    <location>
        <begin position="94"/>
        <end position="190"/>
    </location>
</feature>
<dbReference type="Pfam" id="PF01590">
    <property type="entry name" value="GAF"/>
    <property type="match status" value="1"/>
</dbReference>
<feature type="compositionally biased region" description="Basic and acidic residues" evidence="1">
    <location>
        <begin position="429"/>
        <end position="447"/>
    </location>
</feature>
<comment type="caution">
    <text evidence="3">The sequence shown here is derived from an EMBL/GenBank/DDBJ whole genome shotgun (WGS) entry which is preliminary data.</text>
</comment>
<sequence>MRLGAERNDHAPLRRVVAESWRRSRAFALDPDAVPGVVDVADDELRAYRDEHPLVAARPIIDRLLVQHATDAGLIVAIGDHAGRLLWVDGDRRLRRRAEAIAFQEGADWSERAVGTSAPGTALALGRAVQIRGEEHFARMVHPWSCSAVPLRDRATGTLLGVLDVTGGEAAVAPVTLPLLEATAAAVEAELALIERGRAPIPALAAAPVELSATPTLRATGPTPHRPSPVLAILGRDDGVLRSSAGEVRLSQRHAEILTVLADRPEGLSATELADAVYGRDDAVVTLRAEMVRLRRALRGVAPHLGPLARPYRLGGRLDVDAHQVLAFLERGAHRIALAAYAGPVLPASESPGTAHLREAVRAQLRESLLAGASVDTLLAFARTSDGADDVEVWLACLRLLPPRSPRRCAVVARLEELDAALTTGTGRVRREETGRTSRVRREETGRTSRARSVSAGQPRRLRG</sequence>
<protein>
    <submittedName>
        <fullName evidence="3">GAF domain-containing protein</fullName>
    </submittedName>
</protein>
<dbReference type="Proteomes" id="UP000774283">
    <property type="component" value="Unassembled WGS sequence"/>
</dbReference>
<accession>A0A9X5FC91</accession>
<organism evidence="3 4">
    <name type="scientific">Sanguibacter hominis ATCC BAA-789</name>
    <dbReference type="NCBI Taxonomy" id="1312740"/>
    <lineage>
        <taxon>Bacteria</taxon>
        <taxon>Bacillati</taxon>
        <taxon>Actinomycetota</taxon>
        <taxon>Actinomycetes</taxon>
        <taxon>Micrococcales</taxon>
        <taxon>Sanguibacteraceae</taxon>
        <taxon>Sanguibacter</taxon>
    </lineage>
</organism>
<evidence type="ECO:0000259" key="2">
    <source>
        <dbReference type="Pfam" id="PF01590"/>
    </source>
</evidence>
<evidence type="ECO:0000313" key="4">
    <source>
        <dbReference type="Proteomes" id="UP000774283"/>
    </source>
</evidence>
<proteinExistence type="predicted"/>
<dbReference type="InterPro" id="IPR029016">
    <property type="entry name" value="GAF-like_dom_sf"/>
</dbReference>
<reference evidence="3 4" key="1">
    <citation type="submission" date="2020-04" db="EMBL/GenBank/DDBJ databases">
        <title>MicrobeNet Type strains.</title>
        <authorList>
            <person name="Nicholson A.C."/>
        </authorList>
    </citation>
    <scope>NUCLEOTIDE SEQUENCE [LARGE SCALE GENOMIC DNA]</scope>
    <source>
        <strain evidence="3 4">ATCC BAA-789</strain>
    </source>
</reference>
<evidence type="ECO:0000256" key="1">
    <source>
        <dbReference type="SAM" id="MobiDB-lite"/>
    </source>
</evidence>
<feature type="region of interest" description="Disordered" evidence="1">
    <location>
        <begin position="426"/>
        <end position="464"/>
    </location>
</feature>
<dbReference type="AlphaFoldDB" id="A0A9X5FC91"/>
<dbReference type="Gene3D" id="3.30.450.40">
    <property type="match status" value="1"/>
</dbReference>
<gene>
    <name evidence="3" type="ORF">HF995_03765</name>
</gene>
<dbReference type="RefSeq" id="WP_168446433.1">
    <property type="nucleotide sequence ID" value="NZ_JAAXOW010000001.1"/>
</dbReference>
<dbReference type="InterPro" id="IPR003018">
    <property type="entry name" value="GAF"/>
</dbReference>
<evidence type="ECO:0000313" key="3">
    <source>
        <dbReference type="EMBL" id="NKX92397.1"/>
    </source>
</evidence>